<proteinExistence type="predicted"/>
<evidence type="ECO:0008006" key="4">
    <source>
        <dbReference type="Google" id="ProtNLM"/>
    </source>
</evidence>
<protein>
    <recommendedName>
        <fullName evidence="4">S-protein homolog</fullName>
    </recommendedName>
</protein>
<gene>
    <name evidence="2" type="ORF">Fot_53123</name>
</gene>
<keyword evidence="3" id="KW-1185">Reference proteome</keyword>
<evidence type="ECO:0000313" key="3">
    <source>
        <dbReference type="Proteomes" id="UP001604277"/>
    </source>
</evidence>
<evidence type="ECO:0000256" key="1">
    <source>
        <dbReference type="SAM" id="SignalP"/>
    </source>
</evidence>
<feature type="chain" id="PRO_5044832343" description="S-protein homolog" evidence="1">
    <location>
        <begin position="22"/>
        <end position="131"/>
    </location>
</feature>
<dbReference type="Proteomes" id="UP001604277">
    <property type="component" value="Unassembled WGS sequence"/>
</dbReference>
<keyword evidence="1" id="KW-0732">Signal</keyword>
<dbReference type="PANTHER" id="PTHR35630">
    <property type="entry name" value="LEGUMINOSIN GROUP486 SECRETED PEPTIDE"/>
    <property type="match status" value="1"/>
</dbReference>
<accession>A0ABD1PHX9</accession>
<reference evidence="3" key="1">
    <citation type="submission" date="2024-07" db="EMBL/GenBank/DDBJ databases">
        <title>Two chromosome-level genome assemblies of Korean endemic species Abeliophyllum distichum and Forsythia ovata (Oleaceae).</title>
        <authorList>
            <person name="Jang H."/>
        </authorList>
    </citation>
    <scope>NUCLEOTIDE SEQUENCE [LARGE SCALE GENOMIC DNA]</scope>
</reference>
<sequence length="131" mass="15175">MASKFFFSFLILFLSLQFCTPIFTPTLRLIIFISAFPKRAPPIYMNCTVASYGFEAGSHTFKPVDIYRLNVAFVDTHYCRGVFGLKSASVRAYEPDRDQGHGTMFWKIDLYGFSFSYDNSTFKEVAPWKWK</sequence>
<comment type="caution">
    <text evidence="2">The sequence shown here is derived from an EMBL/GenBank/DDBJ whole genome shotgun (WGS) entry which is preliminary data.</text>
</comment>
<dbReference type="AlphaFoldDB" id="A0ABD1PHX9"/>
<dbReference type="PANTHER" id="PTHR35630:SF1">
    <property type="entry name" value="LEGUMINOSIN GROUP486 SECRETED PEPTIDE"/>
    <property type="match status" value="1"/>
</dbReference>
<organism evidence="2 3">
    <name type="scientific">Forsythia ovata</name>
    <dbReference type="NCBI Taxonomy" id="205694"/>
    <lineage>
        <taxon>Eukaryota</taxon>
        <taxon>Viridiplantae</taxon>
        <taxon>Streptophyta</taxon>
        <taxon>Embryophyta</taxon>
        <taxon>Tracheophyta</taxon>
        <taxon>Spermatophyta</taxon>
        <taxon>Magnoliopsida</taxon>
        <taxon>eudicotyledons</taxon>
        <taxon>Gunneridae</taxon>
        <taxon>Pentapetalae</taxon>
        <taxon>asterids</taxon>
        <taxon>lamiids</taxon>
        <taxon>Lamiales</taxon>
        <taxon>Oleaceae</taxon>
        <taxon>Forsythieae</taxon>
        <taxon>Forsythia</taxon>
    </lineage>
</organism>
<dbReference type="EMBL" id="JBFOLJ010000019">
    <property type="protein sequence ID" value="KAL2463467.1"/>
    <property type="molecule type" value="Genomic_DNA"/>
</dbReference>
<name>A0ABD1PHX9_9LAMI</name>
<feature type="signal peptide" evidence="1">
    <location>
        <begin position="1"/>
        <end position="21"/>
    </location>
</feature>
<evidence type="ECO:0000313" key="2">
    <source>
        <dbReference type="EMBL" id="KAL2463467.1"/>
    </source>
</evidence>